<dbReference type="GO" id="GO:0005576">
    <property type="term" value="C:extracellular region"/>
    <property type="evidence" value="ECO:0007669"/>
    <property type="project" value="TreeGrafter"/>
</dbReference>
<evidence type="ECO:0000256" key="1">
    <source>
        <dbReference type="ARBA" id="ARBA00004752"/>
    </source>
</evidence>
<gene>
    <name evidence="13" type="ORF">SAMN02745223_01799</name>
    <name evidence="12" type="ORF">VW29_08335</name>
</gene>
<name>A0A0F5LRB3_9HYPH</name>
<evidence type="ECO:0000256" key="7">
    <source>
        <dbReference type="ARBA" id="ARBA00022984"/>
    </source>
</evidence>
<keyword evidence="14" id="KW-1185">Reference proteome</keyword>
<feature type="active site" description="Proton donor/acceptor" evidence="9">
    <location>
        <position position="179"/>
    </location>
</feature>
<dbReference type="GO" id="GO:0016757">
    <property type="term" value="F:glycosyltransferase activity"/>
    <property type="evidence" value="ECO:0007669"/>
    <property type="project" value="UniProtKB-KW"/>
</dbReference>
<dbReference type="GO" id="GO:0071972">
    <property type="term" value="F:peptidoglycan L,D-transpeptidase activity"/>
    <property type="evidence" value="ECO:0007669"/>
    <property type="project" value="TreeGrafter"/>
</dbReference>
<evidence type="ECO:0000313" key="12">
    <source>
        <dbReference type="EMBL" id="KKB84841.1"/>
    </source>
</evidence>
<dbReference type="InterPro" id="IPR038063">
    <property type="entry name" value="Transpep_catalytic_dom"/>
</dbReference>
<feature type="active site" description="Nucleophile" evidence="9">
    <location>
        <position position="195"/>
    </location>
</feature>
<dbReference type="Gene3D" id="2.40.440.10">
    <property type="entry name" value="L,D-transpeptidase catalytic domain-like"/>
    <property type="match status" value="1"/>
</dbReference>
<keyword evidence="3" id="KW-0328">Glycosyltransferase</keyword>
<dbReference type="RefSeq" id="WP_046134853.1">
    <property type="nucleotide sequence ID" value="NZ_FQVC01000004.1"/>
</dbReference>
<dbReference type="InterPro" id="IPR005490">
    <property type="entry name" value="LD_TPept_cat_dom"/>
</dbReference>
<keyword evidence="5" id="KW-0378">Hydrolase</keyword>
<proteinExistence type="inferred from homology"/>
<reference evidence="13 15" key="2">
    <citation type="submission" date="2016-11" db="EMBL/GenBank/DDBJ databases">
        <authorList>
            <person name="Jaros S."/>
            <person name="Januszkiewicz K."/>
            <person name="Wedrychowicz H."/>
        </authorList>
    </citation>
    <scope>NUCLEOTIDE SEQUENCE [LARGE SCALE GENOMIC DNA]</scope>
    <source>
        <strain evidence="13 15">DSM 17137</strain>
    </source>
</reference>
<dbReference type="Proteomes" id="UP000184533">
    <property type="component" value="Unassembled WGS sequence"/>
</dbReference>
<dbReference type="InterPro" id="IPR050979">
    <property type="entry name" value="LD-transpeptidase"/>
</dbReference>
<sequence length="232" mass="25098">MFDQVSRRGFLALVPFALAACTSSRTMPGSGVAATPYVDPMYRQIYGDLPNETYPIPAINPALIKPELLRQVVPYQTAETAGTIVVDPGAKFLYLVRGDGQAMRYGVGVGRAGYDYTGNATVGRKAPWPRWTPTPTMIREDPEKNGPWAKGMEPGLGNPLGARALYLYNNGRDTLYRIHGTNDPHSIGLSLSSGCVRLFNHDIIDLYGRVTVGSKVVVLNTGIPAPNGLGYI</sequence>
<dbReference type="GO" id="GO:0008360">
    <property type="term" value="P:regulation of cell shape"/>
    <property type="evidence" value="ECO:0007669"/>
    <property type="project" value="UniProtKB-UniRule"/>
</dbReference>
<keyword evidence="4" id="KW-0808">Transferase</keyword>
<keyword evidence="10" id="KW-0732">Signal</keyword>
<dbReference type="EMBL" id="FQVC01000004">
    <property type="protein sequence ID" value="SHF08943.1"/>
    <property type="molecule type" value="Genomic_DNA"/>
</dbReference>
<dbReference type="SUPFAM" id="SSF141523">
    <property type="entry name" value="L,D-transpeptidase catalytic domain-like"/>
    <property type="match status" value="1"/>
</dbReference>
<evidence type="ECO:0000313" key="13">
    <source>
        <dbReference type="EMBL" id="SHF08943.1"/>
    </source>
</evidence>
<keyword evidence="7 9" id="KW-0573">Peptidoglycan synthesis</keyword>
<comment type="similarity">
    <text evidence="2">Belongs to the YkuD family.</text>
</comment>
<keyword evidence="8 9" id="KW-0961">Cell wall biogenesis/degradation</keyword>
<evidence type="ECO:0000256" key="4">
    <source>
        <dbReference type="ARBA" id="ARBA00022679"/>
    </source>
</evidence>
<evidence type="ECO:0000313" key="14">
    <source>
        <dbReference type="Proteomes" id="UP000033608"/>
    </source>
</evidence>
<evidence type="ECO:0000256" key="9">
    <source>
        <dbReference type="PROSITE-ProRule" id="PRU01373"/>
    </source>
</evidence>
<dbReference type="PROSITE" id="PS51257">
    <property type="entry name" value="PROKAR_LIPOPROTEIN"/>
    <property type="match status" value="1"/>
</dbReference>
<evidence type="ECO:0000256" key="3">
    <source>
        <dbReference type="ARBA" id="ARBA00022676"/>
    </source>
</evidence>
<feature type="chain" id="PRO_5015038287" evidence="10">
    <location>
        <begin position="20"/>
        <end position="232"/>
    </location>
</feature>
<dbReference type="FunFam" id="2.40.440.10:FF:000002">
    <property type="entry name" value="L,D-transpeptidase ErfK/SrfK"/>
    <property type="match status" value="1"/>
</dbReference>
<dbReference type="GO" id="GO:0071555">
    <property type="term" value="P:cell wall organization"/>
    <property type="evidence" value="ECO:0007669"/>
    <property type="project" value="UniProtKB-UniRule"/>
</dbReference>
<dbReference type="PANTHER" id="PTHR30582:SF24">
    <property type="entry name" value="L,D-TRANSPEPTIDASE ERFK_SRFK-RELATED"/>
    <property type="match status" value="1"/>
</dbReference>
<dbReference type="PANTHER" id="PTHR30582">
    <property type="entry name" value="L,D-TRANSPEPTIDASE"/>
    <property type="match status" value="1"/>
</dbReference>
<dbReference type="EMBL" id="LAJF01000062">
    <property type="protein sequence ID" value="KKB84841.1"/>
    <property type="molecule type" value="Genomic_DNA"/>
</dbReference>
<feature type="domain" description="L,D-TPase catalytic" evidence="11">
    <location>
        <begin position="82"/>
        <end position="219"/>
    </location>
</feature>
<evidence type="ECO:0000259" key="11">
    <source>
        <dbReference type="PROSITE" id="PS52029"/>
    </source>
</evidence>
<evidence type="ECO:0000256" key="5">
    <source>
        <dbReference type="ARBA" id="ARBA00022801"/>
    </source>
</evidence>
<dbReference type="UniPathway" id="UPA00219"/>
<dbReference type="PATRIC" id="fig|1121477.3.peg.2762"/>
<dbReference type="Proteomes" id="UP000033608">
    <property type="component" value="Unassembled WGS sequence"/>
</dbReference>
<feature type="signal peptide" evidence="10">
    <location>
        <begin position="1"/>
        <end position="19"/>
    </location>
</feature>
<protein>
    <submittedName>
        <fullName evidence="13">Lipoprotein-anchoring transpeptidase ErfK/SrfK</fullName>
    </submittedName>
</protein>
<evidence type="ECO:0000256" key="6">
    <source>
        <dbReference type="ARBA" id="ARBA00022960"/>
    </source>
</evidence>
<evidence type="ECO:0000313" key="15">
    <source>
        <dbReference type="Proteomes" id="UP000184533"/>
    </source>
</evidence>
<evidence type="ECO:0000256" key="10">
    <source>
        <dbReference type="SAM" id="SignalP"/>
    </source>
</evidence>
<dbReference type="Pfam" id="PF03734">
    <property type="entry name" value="YkuD"/>
    <property type="match status" value="1"/>
</dbReference>
<dbReference type="CDD" id="cd16913">
    <property type="entry name" value="YkuD_like"/>
    <property type="match status" value="1"/>
</dbReference>
<accession>A0A0F5LRB3</accession>
<evidence type="ECO:0000256" key="2">
    <source>
        <dbReference type="ARBA" id="ARBA00005992"/>
    </source>
</evidence>
<reference evidence="12 14" key="1">
    <citation type="submission" date="2015-03" db="EMBL/GenBank/DDBJ databases">
        <authorList>
            <person name="Hassan Y.I."/>
            <person name="Lepp D."/>
            <person name="Zhou T."/>
        </authorList>
    </citation>
    <scope>NUCLEOTIDE SEQUENCE [LARGE SCALE GENOMIC DNA]</scope>
    <source>
        <strain evidence="12 14">DSM 17137</strain>
    </source>
</reference>
<dbReference type="PROSITE" id="PS52029">
    <property type="entry name" value="LD_TPASE"/>
    <property type="match status" value="1"/>
</dbReference>
<comment type="pathway">
    <text evidence="1 9">Cell wall biogenesis; peptidoglycan biosynthesis.</text>
</comment>
<evidence type="ECO:0000256" key="8">
    <source>
        <dbReference type="ARBA" id="ARBA00023316"/>
    </source>
</evidence>
<dbReference type="AlphaFoldDB" id="A0A0F5LRB3"/>
<keyword evidence="6 9" id="KW-0133">Cell shape</keyword>
<dbReference type="GO" id="GO:0018104">
    <property type="term" value="P:peptidoglycan-protein cross-linking"/>
    <property type="evidence" value="ECO:0007669"/>
    <property type="project" value="TreeGrafter"/>
</dbReference>
<keyword evidence="13" id="KW-0449">Lipoprotein</keyword>
<dbReference type="STRING" id="1121477.SAMN02745223_01799"/>
<organism evidence="12 14">
    <name type="scientific">Devosia limi DSM 17137</name>
    <dbReference type="NCBI Taxonomy" id="1121477"/>
    <lineage>
        <taxon>Bacteria</taxon>
        <taxon>Pseudomonadati</taxon>
        <taxon>Pseudomonadota</taxon>
        <taxon>Alphaproteobacteria</taxon>
        <taxon>Hyphomicrobiales</taxon>
        <taxon>Devosiaceae</taxon>
        <taxon>Devosia</taxon>
    </lineage>
</organism>